<name>A0A6N7VIE4_9FIRM</name>
<dbReference type="GeneID" id="93158606"/>
<dbReference type="Pfam" id="PF13020">
    <property type="entry name" value="NOV_C"/>
    <property type="match status" value="1"/>
</dbReference>
<feature type="region of interest" description="Disordered" evidence="1">
    <location>
        <begin position="207"/>
        <end position="230"/>
    </location>
</feature>
<dbReference type="Proteomes" id="UP000434241">
    <property type="component" value="Unassembled WGS sequence"/>
</dbReference>
<accession>A0A6N7VIE4</accession>
<dbReference type="AlphaFoldDB" id="A0A6N7VIE4"/>
<evidence type="ECO:0000256" key="1">
    <source>
        <dbReference type="SAM" id="MobiDB-lite"/>
    </source>
</evidence>
<protein>
    <submittedName>
        <fullName evidence="3">DUF3883 domain-containing protein</fullName>
    </submittedName>
</protein>
<organism evidence="3 4">
    <name type="scientific">Holdemanella porci</name>
    <dbReference type="NCBI Taxonomy" id="2652276"/>
    <lineage>
        <taxon>Bacteria</taxon>
        <taxon>Bacillati</taxon>
        <taxon>Bacillota</taxon>
        <taxon>Erysipelotrichia</taxon>
        <taxon>Erysipelotrichales</taxon>
        <taxon>Erysipelotrichaceae</taxon>
        <taxon>Holdemanella</taxon>
    </lineage>
</organism>
<keyword evidence="4" id="KW-1185">Reference proteome</keyword>
<gene>
    <name evidence="3" type="ORF">FYJ55_04795</name>
</gene>
<evidence type="ECO:0000313" key="3">
    <source>
        <dbReference type="EMBL" id="MSS56224.1"/>
    </source>
</evidence>
<evidence type="ECO:0000313" key="4">
    <source>
        <dbReference type="Proteomes" id="UP000434241"/>
    </source>
</evidence>
<proteinExistence type="predicted"/>
<dbReference type="InterPro" id="IPR024975">
    <property type="entry name" value="NOV_C"/>
</dbReference>
<feature type="domain" description="Protein NO VEIN C-terminal" evidence="2">
    <location>
        <begin position="268"/>
        <end position="344"/>
    </location>
</feature>
<dbReference type="EMBL" id="VUMR01000018">
    <property type="protein sequence ID" value="MSS56224.1"/>
    <property type="molecule type" value="Genomic_DNA"/>
</dbReference>
<dbReference type="RefSeq" id="WP_154555871.1">
    <property type="nucleotide sequence ID" value="NZ_VUMR01000018.1"/>
</dbReference>
<feature type="compositionally biased region" description="Low complexity" evidence="1">
    <location>
        <begin position="207"/>
        <end position="229"/>
    </location>
</feature>
<evidence type="ECO:0000259" key="2">
    <source>
        <dbReference type="Pfam" id="PF13020"/>
    </source>
</evidence>
<comment type="caution">
    <text evidence="3">The sequence shown here is derived from an EMBL/GenBank/DDBJ whole genome shotgun (WGS) entry which is preliminary data.</text>
</comment>
<sequence length="381" mass="44509">MIYNEFNLSDYKNNYRTIEGMHKCYGFEHNGIFYSNNMVYEKIEIFYKETNSEHLISSVDKSNGKPEIKALYINFITNINKFSKSIFEKFLDETTDKYSVFTEAEVSNMDQKRKDSTRIASGKTIIDGKIYYVANNLNQSEYIYSIFNHTPDKDLDKIIFRIYSKKNDSIESEENEKFEISRFINRFISNNEKTNISFNITLDKNTTNISRSSSNSSSHPKKSNSNNKNVTVDFDHINKVRIEHGDLGEFLIKEYEINQISQNEQLTQKEKSDLTSKVIIVSNDTSLGYDIVSIDTNGKEKHIEVKTTTKNSRDQFYLSKHEFEVSKNDPNYYIYRLYNLREENGELKANLSITKSDFLESDFDLEPSSYIVKTKKSNKDS</sequence>
<reference evidence="3 4" key="1">
    <citation type="submission" date="2019-08" db="EMBL/GenBank/DDBJ databases">
        <title>In-depth cultivation of the pig gut microbiome towards novel bacterial diversity and tailored functional studies.</title>
        <authorList>
            <person name="Wylensek D."/>
            <person name="Hitch T.C.A."/>
            <person name="Clavel T."/>
        </authorList>
    </citation>
    <scope>NUCLEOTIDE SEQUENCE [LARGE SCALE GENOMIC DNA]</scope>
    <source>
        <strain evidence="3 4">LKV-472-APC-3</strain>
    </source>
</reference>